<keyword evidence="6" id="KW-1185">Reference proteome</keyword>
<comment type="similarity">
    <text evidence="2">Belongs to the MTB12 family.</text>
</comment>
<reference evidence="5 6" key="1">
    <citation type="journal article" date="2019" name="Int. J. Syst. Evol. Microbiol.">
        <title>The Global Catalogue of Microorganisms (GCM) 10K type strain sequencing project: providing services to taxonomists for standard genome sequencing and annotation.</title>
        <authorList>
            <consortium name="The Broad Institute Genomics Platform"/>
            <consortium name="The Broad Institute Genome Sequencing Center for Infectious Disease"/>
            <person name="Wu L."/>
            <person name="Ma J."/>
        </authorList>
    </citation>
    <scope>NUCLEOTIDE SEQUENCE [LARGE SCALE GENOMIC DNA]</scope>
    <source>
        <strain evidence="5 6">JCM 13002</strain>
    </source>
</reference>
<comment type="caution">
    <text evidence="5">The sequence shown here is derived from an EMBL/GenBank/DDBJ whole genome shotgun (WGS) entry which is preliminary data.</text>
</comment>
<feature type="region of interest" description="Disordered" evidence="3">
    <location>
        <begin position="1"/>
        <end position="30"/>
    </location>
</feature>
<proteinExistence type="inferred from homology"/>
<dbReference type="InterPro" id="IPR058644">
    <property type="entry name" value="Mtb12-like_C"/>
</dbReference>
<keyword evidence="1" id="KW-0732">Signal</keyword>
<name>A0ABN1T8I9_9ACTN</name>
<dbReference type="EMBL" id="BAAALD010000002">
    <property type="protein sequence ID" value="GAA1069578.1"/>
    <property type="molecule type" value="Genomic_DNA"/>
</dbReference>
<evidence type="ECO:0000313" key="5">
    <source>
        <dbReference type="EMBL" id="GAA1069578.1"/>
    </source>
</evidence>
<dbReference type="Pfam" id="PF26580">
    <property type="entry name" value="Mtb12_C"/>
    <property type="match status" value="1"/>
</dbReference>
<evidence type="ECO:0000313" key="6">
    <source>
        <dbReference type="Proteomes" id="UP001499987"/>
    </source>
</evidence>
<feature type="domain" description="Low molecular weight antigen MTB12-like C-terminal" evidence="4">
    <location>
        <begin position="89"/>
        <end position="196"/>
    </location>
</feature>
<evidence type="ECO:0000259" key="4">
    <source>
        <dbReference type="Pfam" id="PF26580"/>
    </source>
</evidence>
<feature type="compositionally biased region" description="Low complexity" evidence="3">
    <location>
        <begin position="56"/>
        <end position="77"/>
    </location>
</feature>
<evidence type="ECO:0000256" key="2">
    <source>
        <dbReference type="ARBA" id="ARBA00093774"/>
    </source>
</evidence>
<organism evidence="5 6">
    <name type="scientific">Kitasatospora arboriphila</name>
    <dbReference type="NCBI Taxonomy" id="258052"/>
    <lineage>
        <taxon>Bacteria</taxon>
        <taxon>Bacillati</taxon>
        <taxon>Actinomycetota</taxon>
        <taxon>Actinomycetes</taxon>
        <taxon>Kitasatosporales</taxon>
        <taxon>Streptomycetaceae</taxon>
        <taxon>Kitasatospora</taxon>
    </lineage>
</organism>
<dbReference type="RefSeq" id="WP_344621538.1">
    <property type="nucleotide sequence ID" value="NZ_BAAALD010000002.1"/>
</dbReference>
<protein>
    <recommendedName>
        <fullName evidence="4">Low molecular weight antigen MTB12-like C-terminal domain-containing protein</fullName>
    </recommendedName>
</protein>
<evidence type="ECO:0000256" key="3">
    <source>
        <dbReference type="SAM" id="MobiDB-lite"/>
    </source>
</evidence>
<feature type="region of interest" description="Disordered" evidence="3">
    <location>
        <begin position="56"/>
        <end position="90"/>
    </location>
</feature>
<accession>A0ABN1T8I9</accession>
<evidence type="ECO:0000256" key="1">
    <source>
        <dbReference type="ARBA" id="ARBA00022729"/>
    </source>
</evidence>
<gene>
    <name evidence="5" type="ORF">GCM10009663_02460</name>
</gene>
<sequence>MRNNPGESIHEAGPGPAAHPDGRTPSSRPVGAAARLAAAVLAVLALLFAAACSSSSSSGSSSPSPSAPATTSAAASPTGGGSAPADAEAAKAQIKTNWEKFFDPATPIADRAALLQNGEALQPALQGFANDPRVGQVKATVTDVQFTSDSAATVTYTLTLQGQTVEPAASGQAVLDNGTWKVSTSTLCGLVAQAGGSAIPGCS</sequence>
<dbReference type="Proteomes" id="UP001499987">
    <property type="component" value="Unassembled WGS sequence"/>
</dbReference>